<reference evidence="2" key="1">
    <citation type="submission" date="2021-11" db="EMBL/GenBank/DDBJ databases">
        <title>Genome sequence.</title>
        <authorList>
            <person name="Sun Q."/>
        </authorList>
    </citation>
    <scope>NUCLEOTIDE SEQUENCE</scope>
    <source>
        <strain evidence="2">JC740</strain>
    </source>
</reference>
<accession>A0ABS8NET0</accession>
<keyword evidence="3" id="KW-1185">Reference proteome</keyword>
<proteinExistence type="predicted"/>
<dbReference type="Pfam" id="PF20221">
    <property type="entry name" value="DUF6580"/>
    <property type="match status" value="1"/>
</dbReference>
<feature type="transmembrane region" description="Helical" evidence="1">
    <location>
        <begin position="38"/>
        <end position="61"/>
    </location>
</feature>
<sequence length="184" mass="19351">MNLNQSIQRYAVVLAMIAIAVASRLLPHPPNFTPLAAMCLFAGAVTVTPRLIAAAVVVAMLISDAVIGFHGLMPAVYAALLANFVIGQKLVGQNAGALRVVGGSLLGSVSFFLVTNFAVWIAVYPSTMTGLAACFTAAIPFFQYTLAGDLLYSGLFFGVFALVANREQSALRTKLAMQPARIAE</sequence>
<keyword evidence="1" id="KW-1133">Transmembrane helix</keyword>
<evidence type="ECO:0000256" key="1">
    <source>
        <dbReference type="SAM" id="Phobius"/>
    </source>
</evidence>
<keyword evidence="1" id="KW-0812">Transmembrane</keyword>
<evidence type="ECO:0000313" key="2">
    <source>
        <dbReference type="EMBL" id="MCC9641437.1"/>
    </source>
</evidence>
<comment type="caution">
    <text evidence="2">The sequence shown here is derived from an EMBL/GenBank/DDBJ whole genome shotgun (WGS) entry which is preliminary data.</text>
</comment>
<evidence type="ECO:0000313" key="3">
    <source>
        <dbReference type="Proteomes" id="UP001430306"/>
    </source>
</evidence>
<gene>
    <name evidence="2" type="ORF">LOC71_04065</name>
</gene>
<dbReference type="RefSeq" id="WP_230271564.1">
    <property type="nucleotide sequence ID" value="NZ_JAJKFW010000006.1"/>
</dbReference>
<organism evidence="2 3">
    <name type="scientific">Rhodopirellula halodulae</name>
    <dbReference type="NCBI Taxonomy" id="2894198"/>
    <lineage>
        <taxon>Bacteria</taxon>
        <taxon>Pseudomonadati</taxon>
        <taxon>Planctomycetota</taxon>
        <taxon>Planctomycetia</taxon>
        <taxon>Pirellulales</taxon>
        <taxon>Pirellulaceae</taxon>
        <taxon>Rhodopirellula</taxon>
    </lineage>
</organism>
<feature type="transmembrane region" description="Helical" evidence="1">
    <location>
        <begin position="98"/>
        <end position="121"/>
    </location>
</feature>
<feature type="transmembrane region" description="Helical" evidence="1">
    <location>
        <begin position="67"/>
        <end position="86"/>
    </location>
</feature>
<dbReference type="EMBL" id="JAJKFW010000006">
    <property type="protein sequence ID" value="MCC9641437.1"/>
    <property type="molecule type" value="Genomic_DNA"/>
</dbReference>
<name>A0ABS8NET0_9BACT</name>
<feature type="transmembrane region" description="Helical" evidence="1">
    <location>
        <begin position="6"/>
        <end position="26"/>
    </location>
</feature>
<dbReference type="InterPro" id="IPR046487">
    <property type="entry name" value="DUF6580"/>
</dbReference>
<dbReference type="Proteomes" id="UP001430306">
    <property type="component" value="Unassembled WGS sequence"/>
</dbReference>
<feature type="transmembrane region" description="Helical" evidence="1">
    <location>
        <begin position="141"/>
        <end position="164"/>
    </location>
</feature>
<keyword evidence="1" id="KW-0472">Membrane</keyword>
<protein>
    <submittedName>
        <fullName evidence="2">Uncharacterized protein</fullName>
    </submittedName>
</protein>